<dbReference type="InterPro" id="IPR032710">
    <property type="entry name" value="NTF2-like_dom_sf"/>
</dbReference>
<evidence type="ECO:0000313" key="3">
    <source>
        <dbReference type="Proteomes" id="UP000281128"/>
    </source>
</evidence>
<dbReference type="OrthoDB" id="7845226at2"/>
<keyword evidence="3" id="KW-1185">Reference proteome</keyword>
<dbReference type="AlphaFoldDB" id="A0A3A8BBM0"/>
<protein>
    <submittedName>
        <fullName evidence="2">Nuclear transport factor 2 family protein</fullName>
    </submittedName>
</protein>
<feature type="domain" description="SnoaL-like" evidence="1">
    <location>
        <begin position="20"/>
        <end position="114"/>
    </location>
</feature>
<dbReference type="Proteomes" id="UP000281128">
    <property type="component" value="Unassembled WGS sequence"/>
</dbReference>
<sequence>MQSRISNMEKRDIQQWLDHYGEAWIKGDPEQITTLFTETASYRETPFDDALIGRDAIKSYWQEGAADAQENVEFSSQVWAVDSATAVAGWQAKFTRKQSGVKVELDGAFRLKFKMISGDLLCESLEEWWHRKES</sequence>
<reference evidence="2 3" key="1">
    <citation type="submission" date="2018-09" db="EMBL/GenBank/DDBJ databases">
        <title>Roseovarius spongiae sp. nov., isolated from a marine sponge.</title>
        <authorList>
            <person name="Zhuang L."/>
            <person name="Luo L."/>
        </authorList>
    </citation>
    <scope>NUCLEOTIDE SEQUENCE [LARGE SCALE GENOMIC DNA]</scope>
    <source>
        <strain evidence="2 3">HN-E21</strain>
    </source>
</reference>
<dbReference type="InterPro" id="IPR037401">
    <property type="entry name" value="SnoaL-like"/>
</dbReference>
<dbReference type="Pfam" id="PF12680">
    <property type="entry name" value="SnoaL_2"/>
    <property type="match status" value="1"/>
</dbReference>
<organism evidence="2 3">
    <name type="scientific">Roseovarius spongiae</name>
    <dbReference type="NCBI Taxonomy" id="2320272"/>
    <lineage>
        <taxon>Bacteria</taxon>
        <taxon>Pseudomonadati</taxon>
        <taxon>Pseudomonadota</taxon>
        <taxon>Alphaproteobacteria</taxon>
        <taxon>Rhodobacterales</taxon>
        <taxon>Roseobacteraceae</taxon>
        <taxon>Roseovarius</taxon>
    </lineage>
</organism>
<dbReference type="SUPFAM" id="SSF54427">
    <property type="entry name" value="NTF2-like"/>
    <property type="match status" value="1"/>
</dbReference>
<dbReference type="Gene3D" id="3.10.450.50">
    <property type="match status" value="1"/>
</dbReference>
<dbReference type="EMBL" id="RAPE01000001">
    <property type="protein sequence ID" value="RKF16832.1"/>
    <property type="molecule type" value="Genomic_DNA"/>
</dbReference>
<name>A0A3A8BBM0_9RHOB</name>
<proteinExistence type="predicted"/>
<gene>
    <name evidence="2" type="ORF">D6850_04650</name>
</gene>
<evidence type="ECO:0000313" key="2">
    <source>
        <dbReference type="EMBL" id="RKF16832.1"/>
    </source>
</evidence>
<accession>A0A3A8BBM0</accession>
<comment type="caution">
    <text evidence="2">The sequence shown here is derived from an EMBL/GenBank/DDBJ whole genome shotgun (WGS) entry which is preliminary data.</text>
</comment>
<evidence type="ECO:0000259" key="1">
    <source>
        <dbReference type="Pfam" id="PF12680"/>
    </source>
</evidence>